<sequence length="173" mass="19326">MSVFLLGGVVTVISILRLVWLVEVTFLPPSDDATYDIRFTYSSVETSLAIISASCPALRCLLIQWFPKLFSSSTYGAGTPGKSRRRYYNDGRYYGQSNAGPSSSHSSNKTKTRRSTITQSFAMQDRRRIKFEVRAHSPSASEEEIMTFDGIMRTTEIRVQGEDVRTSTAASKN</sequence>
<organism evidence="8 9">
    <name type="scientific">Apiospora phragmitis</name>
    <dbReference type="NCBI Taxonomy" id="2905665"/>
    <lineage>
        <taxon>Eukaryota</taxon>
        <taxon>Fungi</taxon>
        <taxon>Dikarya</taxon>
        <taxon>Ascomycota</taxon>
        <taxon>Pezizomycotina</taxon>
        <taxon>Sordariomycetes</taxon>
        <taxon>Xylariomycetidae</taxon>
        <taxon>Amphisphaeriales</taxon>
        <taxon>Apiosporaceae</taxon>
        <taxon>Apiospora</taxon>
    </lineage>
</organism>
<evidence type="ECO:0000259" key="7">
    <source>
        <dbReference type="Pfam" id="PF20684"/>
    </source>
</evidence>
<comment type="subcellular location">
    <subcellularLocation>
        <location evidence="1">Membrane</location>
        <topology evidence="1">Multi-pass membrane protein</topology>
    </subcellularLocation>
</comment>
<dbReference type="GeneID" id="92097951"/>
<dbReference type="InterPro" id="IPR052337">
    <property type="entry name" value="SAT4-like"/>
</dbReference>
<evidence type="ECO:0000313" key="8">
    <source>
        <dbReference type="EMBL" id="KAK8042996.1"/>
    </source>
</evidence>
<comment type="similarity">
    <text evidence="5">Belongs to the SAT4 family.</text>
</comment>
<keyword evidence="9" id="KW-1185">Reference proteome</keyword>
<dbReference type="EMBL" id="JAQQWL010000013">
    <property type="protein sequence ID" value="KAK8042996.1"/>
    <property type="molecule type" value="Genomic_DNA"/>
</dbReference>
<dbReference type="Pfam" id="PF20684">
    <property type="entry name" value="Fung_rhodopsin"/>
    <property type="match status" value="1"/>
</dbReference>
<dbReference type="Proteomes" id="UP001480595">
    <property type="component" value="Unassembled WGS sequence"/>
</dbReference>
<evidence type="ECO:0000256" key="4">
    <source>
        <dbReference type="ARBA" id="ARBA00023136"/>
    </source>
</evidence>
<feature type="domain" description="Rhodopsin" evidence="7">
    <location>
        <begin position="1"/>
        <end position="62"/>
    </location>
</feature>
<evidence type="ECO:0000256" key="6">
    <source>
        <dbReference type="SAM" id="MobiDB-lite"/>
    </source>
</evidence>
<dbReference type="PANTHER" id="PTHR33048:SF47">
    <property type="entry name" value="INTEGRAL MEMBRANE PROTEIN-RELATED"/>
    <property type="match status" value="1"/>
</dbReference>
<dbReference type="InterPro" id="IPR049326">
    <property type="entry name" value="Rhodopsin_dom_fungi"/>
</dbReference>
<evidence type="ECO:0000256" key="5">
    <source>
        <dbReference type="ARBA" id="ARBA00038359"/>
    </source>
</evidence>
<comment type="caution">
    <text evidence="8">The sequence shown here is derived from an EMBL/GenBank/DDBJ whole genome shotgun (WGS) entry which is preliminary data.</text>
</comment>
<keyword evidence="3" id="KW-1133">Transmembrane helix</keyword>
<proteinExistence type="inferred from homology"/>
<protein>
    <recommendedName>
        <fullName evidence="7">Rhodopsin domain-containing protein</fullName>
    </recommendedName>
</protein>
<keyword evidence="2" id="KW-0812">Transmembrane</keyword>
<name>A0ABR1TAH1_9PEZI</name>
<feature type="region of interest" description="Disordered" evidence="6">
    <location>
        <begin position="93"/>
        <end position="116"/>
    </location>
</feature>
<evidence type="ECO:0000256" key="2">
    <source>
        <dbReference type="ARBA" id="ARBA00022692"/>
    </source>
</evidence>
<dbReference type="RefSeq" id="XP_066709849.1">
    <property type="nucleotide sequence ID" value="XM_066864888.1"/>
</dbReference>
<evidence type="ECO:0000256" key="1">
    <source>
        <dbReference type="ARBA" id="ARBA00004141"/>
    </source>
</evidence>
<evidence type="ECO:0000256" key="3">
    <source>
        <dbReference type="ARBA" id="ARBA00022989"/>
    </source>
</evidence>
<evidence type="ECO:0000313" key="9">
    <source>
        <dbReference type="Proteomes" id="UP001480595"/>
    </source>
</evidence>
<gene>
    <name evidence="8" type="ORF">PG994_013479</name>
</gene>
<dbReference type="PANTHER" id="PTHR33048">
    <property type="entry name" value="PTH11-LIKE INTEGRAL MEMBRANE PROTEIN (AFU_ORTHOLOGUE AFUA_5G11245)"/>
    <property type="match status" value="1"/>
</dbReference>
<accession>A0ABR1TAH1</accession>
<reference evidence="8 9" key="1">
    <citation type="submission" date="2023-01" db="EMBL/GenBank/DDBJ databases">
        <title>Analysis of 21 Apiospora genomes using comparative genomics revels a genus with tremendous synthesis potential of carbohydrate active enzymes and secondary metabolites.</title>
        <authorList>
            <person name="Sorensen T."/>
        </authorList>
    </citation>
    <scope>NUCLEOTIDE SEQUENCE [LARGE SCALE GENOMIC DNA]</scope>
    <source>
        <strain evidence="8 9">CBS 135458</strain>
    </source>
</reference>
<keyword evidence="4" id="KW-0472">Membrane</keyword>